<sequence>MFCLPRSTIHVLVASTALVSTKYIINDQGYHYPLHLFTLQASLVVSILTLQRLLNTSASYSRLRWVFSPDDLGVEPAAFQKSKTLLIGLISLAAALPLFAQAIMHSFNLSTLVMLLTLVILISFMMAHAGLQPIRKAGMTTILLGFIMLILYDEYRLSVNGLLFAVPASALLALAKLSLSHSSKPVHDIEMDSRRTLSWQAVMLITISASLGITSIWAFTIEDTLLAFAYIRQLNIVAMFLTSGPSVFTTCNFLGSNQYVEVSVCANMLLFGGVISLASSQLLEPSVSTIVQPTAFVAIMIFSAVVFRCEQLSPRPYEKTSQEGYQIVTHQSTSGLENTNSMDFVKTQPGNMRHNSSVTLAFAAGIVLWILFAAHNSLLFRNPVETRSEAILDHTYRPTIDIDIVVSMYKEDVSSVAEMLSHLRSLSALAG</sequence>
<feature type="transmembrane region" description="Helical" evidence="1">
    <location>
        <begin position="225"/>
        <end position="247"/>
    </location>
</feature>
<dbReference type="AlphaFoldDB" id="S3CZV8"/>
<feature type="transmembrane region" description="Helical" evidence="1">
    <location>
        <begin position="158"/>
        <end position="177"/>
    </location>
</feature>
<protein>
    <recommendedName>
        <fullName evidence="4">EamA domain-containing protein</fullName>
    </recommendedName>
</protein>
<dbReference type="RefSeq" id="XP_008086665.1">
    <property type="nucleotide sequence ID" value="XM_008088474.1"/>
</dbReference>
<accession>S3CZV8</accession>
<feature type="transmembrane region" description="Helical" evidence="1">
    <location>
        <begin position="259"/>
        <end position="278"/>
    </location>
</feature>
<evidence type="ECO:0008006" key="4">
    <source>
        <dbReference type="Google" id="ProtNLM"/>
    </source>
</evidence>
<gene>
    <name evidence="2" type="ORF">GLAREA_01258</name>
</gene>
<evidence type="ECO:0000313" key="2">
    <source>
        <dbReference type="EMBL" id="EPE25346.1"/>
    </source>
</evidence>
<feature type="transmembrane region" description="Helical" evidence="1">
    <location>
        <begin position="358"/>
        <end position="380"/>
    </location>
</feature>
<dbReference type="KEGG" id="glz:GLAREA_01258"/>
<dbReference type="HOGENOM" id="CLU_636229_0_0_1"/>
<keyword evidence="1" id="KW-1133">Transmembrane helix</keyword>
<feature type="transmembrane region" description="Helical" evidence="1">
    <location>
        <begin position="197"/>
        <end position="219"/>
    </location>
</feature>
<keyword evidence="3" id="KW-1185">Reference proteome</keyword>
<evidence type="ECO:0000313" key="3">
    <source>
        <dbReference type="Proteomes" id="UP000016922"/>
    </source>
</evidence>
<dbReference type="GeneID" id="19460316"/>
<dbReference type="EMBL" id="KE145371">
    <property type="protein sequence ID" value="EPE25346.1"/>
    <property type="molecule type" value="Genomic_DNA"/>
</dbReference>
<keyword evidence="1" id="KW-0812">Transmembrane</keyword>
<reference evidence="2 3" key="1">
    <citation type="journal article" date="2013" name="BMC Genomics">
        <title>Genomics-driven discovery of the pneumocandin biosynthetic gene cluster in the fungus Glarea lozoyensis.</title>
        <authorList>
            <person name="Chen L."/>
            <person name="Yue Q."/>
            <person name="Zhang X."/>
            <person name="Xiang M."/>
            <person name="Wang C."/>
            <person name="Li S."/>
            <person name="Che Y."/>
            <person name="Ortiz-Lopez F.J."/>
            <person name="Bills G.F."/>
            <person name="Liu X."/>
            <person name="An Z."/>
        </authorList>
    </citation>
    <scope>NUCLEOTIDE SEQUENCE [LARGE SCALE GENOMIC DNA]</scope>
    <source>
        <strain evidence="3">ATCC 20868 / MF5171</strain>
    </source>
</reference>
<feature type="transmembrane region" description="Helical" evidence="1">
    <location>
        <begin position="290"/>
        <end position="309"/>
    </location>
</feature>
<organism evidence="2 3">
    <name type="scientific">Glarea lozoyensis (strain ATCC 20868 / MF5171)</name>
    <dbReference type="NCBI Taxonomy" id="1116229"/>
    <lineage>
        <taxon>Eukaryota</taxon>
        <taxon>Fungi</taxon>
        <taxon>Dikarya</taxon>
        <taxon>Ascomycota</taxon>
        <taxon>Pezizomycotina</taxon>
        <taxon>Leotiomycetes</taxon>
        <taxon>Helotiales</taxon>
        <taxon>Helotiaceae</taxon>
        <taxon>Glarea</taxon>
    </lineage>
</organism>
<evidence type="ECO:0000256" key="1">
    <source>
        <dbReference type="SAM" id="Phobius"/>
    </source>
</evidence>
<feature type="transmembrane region" description="Helical" evidence="1">
    <location>
        <begin position="85"/>
        <end position="103"/>
    </location>
</feature>
<name>S3CZV8_GLAL2</name>
<dbReference type="Proteomes" id="UP000016922">
    <property type="component" value="Unassembled WGS sequence"/>
</dbReference>
<proteinExistence type="predicted"/>
<feature type="transmembrane region" description="Helical" evidence="1">
    <location>
        <begin position="109"/>
        <end position="127"/>
    </location>
</feature>
<keyword evidence="1" id="KW-0472">Membrane</keyword>